<name>A0ABN8D2F5_9STRA</name>
<protein>
    <submittedName>
        <fullName evidence="2">Uncharacterized protein</fullName>
    </submittedName>
</protein>
<dbReference type="EMBL" id="CAKLCB010000302">
    <property type="protein sequence ID" value="CAH0519555.1"/>
    <property type="molecule type" value="Genomic_DNA"/>
</dbReference>
<accession>A0ABN8D2F5</accession>
<comment type="caution">
    <text evidence="2">The sequence shown here is derived from an EMBL/GenBank/DDBJ whole genome shotgun (WGS) entry which is preliminary data.</text>
</comment>
<organism evidence="2 3">
    <name type="scientific">Peronospora belbahrii</name>
    <dbReference type="NCBI Taxonomy" id="622444"/>
    <lineage>
        <taxon>Eukaryota</taxon>
        <taxon>Sar</taxon>
        <taxon>Stramenopiles</taxon>
        <taxon>Oomycota</taxon>
        <taxon>Peronosporomycetes</taxon>
        <taxon>Peronosporales</taxon>
        <taxon>Peronosporaceae</taxon>
        <taxon>Peronospora</taxon>
    </lineage>
</organism>
<reference evidence="2 3" key="1">
    <citation type="submission" date="2021-11" db="EMBL/GenBank/DDBJ databases">
        <authorList>
            <person name="Islam A."/>
            <person name="Islam S."/>
            <person name="Flora M.S."/>
            <person name="Rahman M."/>
            <person name="Ziaur R.M."/>
            <person name="Epstein J.H."/>
            <person name="Hassan M."/>
            <person name="Klassen M."/>
            <person name="Woodard K."/>
            <person name="Webb A."/>
            <person name="Webby R.J."/>
            <person name="El Zowalaty M.E."/>
        </authorList>
    </citation>
    <scope>NUCLEOTIDE SEQUENCE [LARGE SCALE GENOMIC DNA]</scope>
    <source>
        <strain evidence="2">Pbs1</strain>
    </source>
</reference>
<evidence type="ECO:0000313" key="2">
    <source>
        <dbReference type="EMBL" id="CAH0519555.1"/>
    </source>
</evidence>
<feature type="region of interest" description="Disordered" evidence="1">
    <location>
        <begin position="1"/>
        <end position="22"/>
    </location>
</feature>
<evidence type="ECO:0000313" key="3">
    <source>
        <dbReference type="Proteomes" id="UP001158986"/>
    </source>
</evidence>
<sequence>MLDPPPDNGRDENGDNIGRPALPAAPIETRVLLPLRSRTGSTIWWRRIRKQGQERGSILPSHLSEDLAADLDCRPAHPDRVPPRLPLRARKVYPGWIDWIKGNTFTRRAKESLWNVLKPL</sequence>
<gene>
    <name evidence="2" type="ORF">PBS001_LOCUS6081</name>
</gene>
<proteinExistence type="predicted"/>
<dbReference type="Proteomes" id="UP001158986">
    <property type="component" value="Unassembled WGS sequence"/>
</dbReference>
<evidence type="ECO:0000256" key="1">
    <source>
        <dbReference type="SAM" id="MobiDB-lite"/>
    </source>
</evidence>
<keyword evidence="3" id="KW-1185">Reference proteome</keyword>